<dbReference type="AlphaFoldDB" id="A0A0F7SEA3"/>
<feature type="compositionally biased region" description="Basic residues" evidence="1">
    <location>
        <begin position="897"/>
        <end position="906"/>
    </location>
</feature>
<dbReference type="EMBL" id="LN483144">
    <property type="protein sequence ID" value="CDZ96481.1"/>
    <property type="molecule type" value="Genomic_DNA"/>
</dbReference>
<protein>
    <submittedName>
        <fullName evidence="2">Pentatricopeptide repeat</fullName>
    </submittedName>
</protein>
<feature type="compositionally biased region" description="Basic and acidic residues" evidence="1">
    <location>
        <begin position="911"/>
        <end position="920"/>
    </location>
</feature>
<name>A0A0F7SEA3_PHARH</name>
<reference evidence="2" key="1">
    <citation type="submission" date="2014-08" db="EMBL/GenBank/DDBJ databases">
        <authorList>
            <person name="Sharma Rahul"/>
            <person name="Thines Marco"/>
        </authorList>
    </citation>
    <scope>NUCLEOTIDE SEQUENCE</scope>
</reference>
<feature type="region of interest" description="Disordered" evidence="1">
    <location>
        <begin position="897"/>
        <end position="920"/>
    </location>
</feature>
<accession>A0A0F7SEA3</accession>
<proteinExistence type="predicted"/>
<dbReference type="InterPro" id="IPR002885">
    <property type="entry name" value="PPR_rpt"/>
</dbReference>
<dbReference type="InterPro" id="IPR011990">
    <property type="entry name" value="TPR-like_helical_dom_sf"/>
</dbReference>
<organism evidence="2">
    <name type="scientific">Phaffia rhodozyma</name>
    <name type="common">Yeast</name>
    <name type="synonym">Xanthophyllomyces dendrorhous</name>
    <dbReference type="NCBI Taxonomy" id="264483"/>
    <lineage>
        <taxon>Eukaryota</taxon>
        <taxon>Fungi</taxon>
        <taxon>Dikarya</taxon>
        <taxon>Basidiomycota</taxon>
        <taxon>Agaricomycotina</taxon>
        <taxon>Tremellomycetes</taxon>
        <taxon>Cystofilobasidiales</taxon>
        <taxon>Mrakiaceae</taxon>
        <taxon>Phaffia</taxon>
    </lineage>
</organism>
<dbReference type="Pfam" id="PF01535">
    <property type="entry name" value="PPR"/>
    <property type="match status" value="1"/>
</dbReference>
<evidence type="ECO:0000313" key="2">
    <source>
        <dbReference type="EMBL" id="CDZ96481.1"/>
    </source>
</evidence>
<sequence>MPHCTHTPLTSLYWQAVSSIAKAHSIRPFSSSVLRSVSSATLDSTNVASQASSSRTHSLSSSLSTSFDKVLDLSFSAHAALLHDLNGKGGVIPDIFEEEKAGYDDVLMTREFSVPTKHALVAPSASTTDPLGFFSPNTVPNPNGDMLEPMVAAIQRADGIEARAQLKKLAEADIEILHDPVYLKAAIDSLLVDYAAGDAGVARRDLLQTPEEKLEWFIHWYSLVPEAAEGDLSTLFGSTAWTRQMWAVLELVYQFPTHLEHLSRIMVLFAEKGYGLFFVPSLLSHLARHGPPEQVYDLVISVCRAAGWENGSKERSAAYNTAVRSLCLAGHFHPAMELLKKARRRTSAFWDGRKMCAGIEFHTYQVLYQEVTSQWGTNHPYCRTLIHWAVEHHPEQEITPAKKAYPEFSLILDGPPVLEDLPAAIRQVTRPGARVSAKALSFVLQALYESPVRRGNLLGLIHRRIINRSSYDPSLPTYARRFKTQEGVWISAEMMRLQRAGRHEDALELFASRYQWIGLPTTRRWARYGLIEPSDVLMDEASRDLHARPKPRAKDFYVGPARTLAIKSIIALSYGDVNLLQADYASFIEANKARLSIMDPSIFEEIPLEFEFHDPVDLVEPPVFGSSEIDGDGRLTTPWSSPGFQFHLPPVALPCAVVWQPWINAFSKVDPDLAMQVLRDMVERKIPTESSQWADIMVGLVARGQPEAAMEALEMMERDGGIQIFKPVDHLTIQARSRLGPIAPVEGRVVPVVTSEVYVRLLLEATHQRDPELATLIEGKLRQSGVIVNREDVSMLRDVYRKRVSYIGFASGERPPTFEQTFGDLIDRASEWPDAASTMRVEETGIRTKKHGKLRRVLPSWADTTNDLGTPIASALMEVSSSARKPGEGTVRIGHAAARRARRHKMATSVERWERSDETV</sequence>
<evidence type="ECO:0000256" key="1">
    <source>
        <dbReference type="SAM" id="MobiDB-lite"/>
    </source>
</evidence>
<dbReference type="Gene3D" id="1.25.40.10">
    <property type="entry name" value="Tetratricopeptide repeat domain"/>
    <property type="match status" value="1"/>
</dbReference>